<comment type="caution">
    <text evidence="5">The sequence shown here is derived from an EMBL/GenBank/DDBJ whole genome shotgun (WGS) entry which is preliminary data.</text>
</comment>
<keyword evidence="6" id="KW-1185">Reference proteome</keyword>
<dbReference type="AlphaFoldDB" id="A0A931NDN6"/>
<dbReference type="InterPro" id="IPR047584">
    <property type="entry name" value="CyaY"/>
</dbReference>
<name>A0A931NDN6_9BURK</name>
<dbReference type="InterPro" id="IPR020895">
    <property type="entry name" value="Frataxin_CS"/>
</dbReference>
<dbReference type="HAMAP" id="MF_00142">
    <property type="entry name" value="CyaY"/>
    <property type="match status" value="1"/>
</dbReference>
<evidence type="ECO:0000256" key="1">
    <source>
        <dbReference type="ARBA" id="ARBA00008183"/>
    </source>
</evidence>
<dbReference type="PANTHER" id="PTHR16821">
    <property type="entry name" value="FRATAXIN"/>
    <property type="match status" value="1"/>
</dbReference>
<dbReference type="InterPro" id="IPR036524">
    <property type="entry name" value="Frataxin/CyaY_sf"/>
</dbReference>
<dbReference type="GO" id="GO:0008199">
    <property type="term" value="F:ferric iron binding"/>
    <property type="evidence" value="ECO:0007669"/>
    <property type="project" value="InterPro"/>
</dbReference>
<dbReference type="Pfam" id="PF01491">
    <property type="entry name" value="Frataxin_Cyay"/>
    <property type="match status" value="1"/>
</dbReference>
<dbReference type="GO" id="GO:0008198">
    <property type="term" value="F:ferrous iron binding"/>
    <property type="evidence" value="ECO:0007669"/>
    <property type="project" value="TreeGrafter"/>
</dbReference>
<dbReference type="EMBL" id="JAEDAL010000002">
    <property type="protein sequence ID" value="MBH9552425.1"/>
    <property type="molecule type" value="Genomic_DNA"/>
</dbReference>
<organism evidence="5 6">
    <name type="scientific">Inhella gelatinilytica</name>
    <dbReference type="NCBI Taxonomy" id="2795030"/>
    <lineage>
        <taxon>Bacteria</taxon>
        <taxon>Pseudomonadati</taxon>
        <taxon>Pseudomonadota</taxon>
        <taxon>Betaproteobacteria</taxon>
        <taxon>Burkholderiales</taxon>
        <taxon>Sphaerotilaceae</taxon>
        <taxon>Inhella</taxon>
    </lineage>
</organism>
<reference evidence="5" key="1">
    <citation type="submission" date="2020-12" db="EMBL/GenBank/DDBJ databases">
        <title>The genome sequence of Inhella sp. 4Y17.</title>
        <authorList>
            <person name="Liu Y."/>
        </authorList>
    </citation>
    <scope>NUCLEOTIDE SEQUENCE</scope>
    <source>
        <strain evidence="5">4Y10</strain>
    </source>
</reference>
<dbReference type="SMART" id="SM01219">
    <property type="entry name" value="Frataxin_Cyay"/>
    <property type="match status" value="1"/>
</dbReference>
<keyword evidence="2 4" id="KW-0479">Metal-binding</keyword>
<dbReference type="Proteomes" id="UP000620139">
    <property type="component" value="Unassembled WGS sequence"/>
</dbReference>
<comment type="similarity">
    <text evidence="1 4">Belongs to the frataxin family.</text>
</comment>
<dbReference type="GO" id="GO:0016226">
    <property type="term" value="P:iron-sulfur cluster assembly"/>
    <property type="evidence" value="ECO:0007669"/>
    <property type="project" value="UniProtKB-UniRule"/>
</dbReference>
<dbReference type="RefSeq" id="WP_198100038.1">
    <property type="nucleotide sequence ID" value="NZ_JAEDAL010000002.1"/>
</dbReference>
<keyword evidence="3 4" id="KW-0408">Iron</keyword>
<dbReference type="NCBIfam" id="TIGR03421">
    <property type="entry name" value="FeS_CyaY"/>
    <property type="match status" value="1"/>
</dbReference>
<dbReference type="PANTHER" id="PTHR16821:SF2">
    <property type="entry name" value="FRATAXIN, MITOCHONDRIAL"/>
    <property type="match status" value="1"/>
</dbReference>
<evidence type="ECO:0000313" key="6">
    <source>
        <dbReference type="Proteomes" id="UP000620139"/>
    </source>
</evidence>
<dbReference type="SUPFAM" id="SSF55387">
    <property type="entry name" value="Frataxin/Nqo15-like"/>
    <property type="match status" value="1"/>
</dbReference>
<comment type="function">
    <text evidence="4">Involved in iron-sulfur (Fe-S) cluster assembly. May act as a regulator of Fe-S biogenesis.</text>
</comment>
<accession>A0A931NDN6</accession>
<gene>
    <name evidence="4 5" type="primary">cyaY</name>
    <name evidence="5" type="ORF">I7X43_06115</name>
</gene>
<dbReference type="GO" id="GO:0005829">
    <property type="term" value="C:cytosol"/>
    <property type="evidence" value="ECO:0007669"/>
    <property type="project" value="TreeGrafter"/>
</dbReference>
<evidence type="ECO:0000256" key="3">
    <source>
        <dbReference type="ARBA" id="ARBA00023004"/>
    </source>
</evidence>
<evidence type="ECO:0000313" key="5">
    <source>
        <dbReference type="EMBL" id="MBH9552425.1"/>
    </source>
</evidence>
<evidence type="ECO:0000256" key="2">
    <source>
        <dbReference type="ARBA" id="ARBA00022723"/>
    </source>
</evidence>
<protein>
    <recommendedName>
        <fullName evidence="4">Iron-sulfur cluster assembly protein CyaY</fullName>
    </recommendedName>
</protein>
<dbReference type="PROSITE" id="PS50810">
    <property type="entry name" value="FRATAXIN_2"/>
    <property type="match status" value="1"/>
</dbReference>
<dbReference type="Gene3D" id="3.30.920.10">
    <property type="entry name" value="Frataxin/CyaY"/>
    <property type="match status" value="1"/>
</dbReference>
<sequence>MQDADYHQRAETLLRRLEAQADAWLQEDDLDVDASRNGGVLELTLPNRTKLVVNKQPPLSEVWLAAQAGGFHFRWRDDQWRDTKSGERFEQVFLEHMSRQAGRALQFTVA</sequence>
<proteinExistence type="inferred from homology"/>
<evidence type="ECO:0000256" key="4">
    <source>
        <dbReference type="HAMAP-Rule" id="MF_00142"/>
    </source>
</evidence>
<dbReference type="PROSITE" id="PS01344">
    <property type="entry name" value="FRATAXIN_1"/>
    <property type="match status" value="1"/>
</dbReference>
<dbReference type="InterPro" id="IPR002908">
    <property type="entry name" value="Frataxin/CyaY"/>
</dbReference>